<evidence type="ECO:0000313" key="3">
    <source>
        <dbReference type="Proteomes" id="UP000054477"/>
    </source>
</evidence>
<gene>
    <name evidence="2" type="ORF">K443DRAFT_8219</name>
</gene>
<proteinExistence type="predicted"/>
<dbReference type="HOGENOM" id="CLU_1384358_0_0_1"/>
<reference evidence="3" key="2">
    <citation type="submission" date="2015-01" db="EMBL/GenBank/DDBJ databases">
        <title>Evolutionary Origins and Diversification of the Mycorrhizal Mutualists.</title>
        <authorList>
            <consortium name="DOE Joint Genome Institute"/>
            <consortium name="Mycorrhizal Genomics Consortium"/>
            <person name="Kohler A."/>
            <person name="Kuo A."/>
            <person name="Nagy L.G."/>
            <person name="Floudas D."/>
            <person name="Copeland A."/>
            <person name="Barry K.W."/>
            <person name="Cichocki N."/>
            <person name="Veneault-Fourrey C."/>
            <person name="LaButti K."/>
            <person name="Lindquist E.A."/>
            <person name="Lipzen A."/>
            <person name="Lundell T."/>
            <person name="Morin E."/>
            <person name="Murat C."/>
            <person name="Riley R."/>
            <person name="Ohm R."/>
            <person name="Sun H."/>
            <person name="Tunlid A."/>
            <person name="Henrissat B."/>
            <person name="Grigoriev I.V."/>
            <person name="Hibbett D.S."/>
            <person name="Martin F."/>
        </authorList>
    </citation>
    <scope>NUCLEOTIDE SEQUENCE [LARGE SCALE GENOMIC DNA]</scope>
    <source>
        <strain evidence="3">LaAM-08-1</strain>
    </source>
</reference>
<dbReference type="OrthoDB" id="10693747at2759"/>
<evidence type="ECO:0000256" key="1">
    <source>
        <dbReference type="SAM" id="MobiDB-lite"/>
    </source>
</evidence>
<feature type="compositionally biased region" description="Basic and acidic residues" evidence="1">
    <location>
        <begin position="136"/>
        <end position="150"/>
    </location>
</feature>
<feature type="region of interest" description="Disordered" evidence="1">
    <location>
        <begin position="133"/>
        <end position="186"/>
    </location>
</feature>
<organism evidence="2 3">
    <name type="scientific">Laccaria amethystina LaAM-08-1</name>
    <dbReference type="NCBI Taxonomy" id="1095629"/>
    <lineage>
        <taxon>Eukaryota</taxon>
        <taxon>Fungi</taxon>
        <taxon>Dikarya</taxon>
        <taxon>Basidiomycota</taxon>
        <taxon>Agaricomycotina</taxon>
        <taxon>Agaricomycetes</taxon>
        <taxon>Agaricomycetidae</taxon>
        <taxon>Agaricales</taxon>
        <taxon>Agaricineae</taxon>
        <taxon>Hydnangiaceae</taxon>
        <taxon>Laccaria</taxon>
    </lineage>
</organism>
<name>A0A0C9X3P6_9AGAR</name>
<sequence length="197" mass="21604">MPASDSVMESDSGAEDYVPIIKEKPNLNQNSKHVKKHTSEVSGRPRNVVIAAVSIYTFIMPVKDSQGNLTSQEWKVYQVNMHSLLIINKSNSDPETCYKPFTNEEVITVTAVAPANTVADQALATFKVKKPCHASPEPKDVIEEPEKEQAKIQISTTSNKVSVNSVKPPIKPTPAPKPTKKHPVQKCTVQCSTIKGK</sequence>
<reference evidence="2 3" key="1">
    <citation type="submission" date="2014-04" db="EMBL/GenBank/DDBJ databases">
        <authorList>
            <consortium name="DOE Joint Genome Institute"/>
            <person name="Kuo A."/>
            <person name="Kohler A."/>
            <person name="Nagy L.G."/>
            <person name="Floudas D."/>
            <person name="Copeland A."/>
            <person name="Barry K.W."/>
            <person name="Cichocki N."/>
            <person name="Veneault-Fourrey C."/>
            <person name="LaButti K."/>
            <person name="Lindquist E.A."/>
            <person name="Lipzen A."/>
            <person name="Lundell T."/>
            <person name="Morin E."/>
            <person name="Murat C."/>
            <person name="Sun H."/>
            <person name="Tunlid A."/>
            <person name="Henrissat B."/>
            <person name="Grigoriev I.V."/>
            <person name="Hibbett D.S."/>
            <person name="Martin F."/>
            <person name="Nordberg H.P."/>
            <person name="Cantor M.N."/>
            <person name="Hua S.X."/>
        </authorList>
    </citation>
    <scope>NUCLEOTIDE SEQUENCE [LARGE SCALE GENOMIC DNA]</scope>
    <source>
        <strain evidence="2 3">LaAM-08-1</strain>
    </source>
</reference>
<dbReference type="Proteomes" id="UP000054477">
    <property type="component" value="Unassembled WGS sequence"/>
</dbReference>
<dbReference type="AlphaFoldDB" id="A0A0C9X3P6"/>
<feature type="compositionally biased region" description="Low complexity" evidence="1">
    <location>
        <begin position="155"/>
        <end position="168"/>
    </location>
</feature>
<dbReference type="EMBL" id="KN838642">
    <property type="protein sequence ID" value="KIJ99645.1"/>
    <property type="molecule type" value="Genomic_DNA"/>
</dbReference>
<accession>A0A0C9X3P6</accession>
<protein>
    <submittedName>
        <fullName evidence="2">Uncharacterized protein</fullName>
    </submittedName>
</protein>
<keyword evidence="3" id="KW-1185">Reference proteome</keyword>
<evidence type="ECO:0000313" key="2">
    <source>
        <dbReference type="EMBL" id="KIJ99645.1"/>
    </source>
</evidence>